<dbReference type="EMBL" id="BNAV01000023">
    <property type="protein sequence ID" value="GHF88843.1"/>
    <property type="molecule type" value="Genomic_DNA"/>
</dbReference>
<sequence length="139" mass="15260">MGHAFSPAASFAAVPAGALQLHSARSWPGAAGCAVHRRSTRVPRVPEIAHSTCGHTADGDEWTYTTPRVFPRVLTADLRYSTRGVFPYDLASSNVCCALVRLEHIVHRDHPFGHTNLTRRRHHFRVGRSRRTGSAPTGN</sequence>
<reference evidence="1" key="1">
    <citation type="journal article" date="2014" name="Int. J. Syst. Evol. Microbiol.">
        <title>Complete genome sequence of Corynebacterium casei LMG S-19264T (=DSM 44701T), isolated from a smear-ripened cheese.</title>
        <authorList>
            <consortium name="US DOE Joint Genome Institute (JGI-PGF)"/>
            <person name="Walter F."/>
            <person name="Albersmeier A."/>
            <person name="Kalinowski J."/>
            <person name="Ruckert C."/>
        </authorList>
    </citation>
    <scope>NUCLEOTIDE SEQUENCE</scope>
    <source>
        <strain evidence="1">CGMCC 4.7679</strain>
    </source>
</reference>
<comment type="caution">
    <text evidence="1">The sequence shown here is derived from an EMBL/GenBank/DDBJ whole genome shotgun (WGS) entry which is preliminary data.</text>
</comment>
<organism evidence="1 2">
    <name type="scientific">Amycolatopsis bartoniae</name>
    <dbReference type="NCBI Taxonomy" id="941986"/>
    <lineage>
        <taxon>Bacteria</taxon>
        <taxon>Bacillati</taxon>
        <taxon>Actinomycetota</taxon>
        <taxon>Actinomycetes</taxon>
        <taxon>Pseudonocardiales</taxon>
        <taxon>Pseudonocardiaceae</taxon>
        <taxon>Amycolatopsis</taxon>
    </lineage>
</organism>
<protein>
    <submittedName>
        <fullName evidence="1">Uncharacterized protein</fullName>
    </submittedName>
</protein>
<dbReference type="AlphaFoldDB" id="A0A8H9J7M6"/>
<name>A0A8H9J7M6_9PSEU</name>
<reference evidence="1" key="2">
    <citation type="submission" date="2020-09" db="EMBL/GenBank/DDBJ databases">
        <authorList>
            <person name="Sun Q."/>
            <person name="Zhou Y."/>
        </authorList>
    </citation>
    <scope>NUCLEOTIDE SEQUENCE</scope>
    <source>
        <strain evidence="1">CGMCC 4.7679</strain>
    </source>
</reference>
<evidence type="ECO:0000313" key="2">
    <source>
        <dbReference type="Proteomes" id="UP000658656"/>
    </source>
</evidence>
<keyword evidence="2" id="KW-1185">Reference proteome</keyword>
<accession>A0A8H9J7M6</accession>
<evidence type="ECO:0000313" key="1">
    <source>
        <dbReference type="EMBL" id="GHF88843.1"/>
    </source>
</evidence>
<proteinExistence type="predicted"/>
<gene>
    <name evidence="1" type="ORF">GCM10017566_73220</name>
</gene>
<dbReference type="Proteomes" id="UP000658656">
    <property type="component" value="Unassembled WGS sequence"/>
</dbReference>